<organism evidence="2 3">
    <name type="scientific">Daphnia magna</name>
    <dbReference type="NCBI Taxonomy" id="35525"/>
    <lineage>
        <taxon>Eukaryota</taxon>
        <taxon>Metazoa</taxon>
        <taxon>Ecdysozoa</taxon>
        <taxon>Arthropoda</taxon>
        <taxon>Crustacea</taxon>
        <taxon>Branchiopoda</taxon>
        <taxon>Diplostraca</taxon>
        <taxon>Cladocera</taxon>
        <taxon>Anomopoda</taxon>
        <taxon>Daphniidae</taxon>
        <taxon>Daphnia</taxon>
    </lineage>
</organism>
<evidence type="ECO:0000313" key="2">
    <source>
        <dbReference type="EMBL" id="KZS11671.1"/>
    </source>
</evidence>
<dbReference type="Proteomes" id="UP000076858">
    <property type="component" value="Unassembled WGS sequence"/>
</dbReference>
<feature type="chain" id="PRO_5007853658" description="Secreted protein" evidence="1">
    <location>
        <begin position="27"/>
        <end position="183"/>
    </location>
</feature>
<keyword evidence="1" id="KW-0732">Signal</keyword>
<protein>
    <recommendedName>
        <fullName evidence="4">Secreted protein</fullName>
    </recommendedName>
</protein>
<proteinExistence type="predicted"/>
<reference evidence="2 3" key="1">
    <citation type="submission" date="2016-03" db="EMBL/GenBank/DDBJ databases">
        <title>EvidentialGene: Evidence-directed Construction of Genes on Genomes.</title>
        <authorList>
            <person name="Gilbert D.G."/>
            <person name="Choi J.-H."/>
            <person name="Mockaitis K."/>
            <person name="Colbourne J."/>
            <person name="Pfrender M."/>
        </authorList>
    </citation>
    <scope>NUCLEOTIDE SEQUENCE [LARGE SCALE GENOMIC DNA]</scope>
    <source>
        <strain evidence="2 3">Xinb3</strain>
        <tissue evidence="2">Complete organism</tissue>
    </source>
</reference>
<evidence type="ECO:0000256" key="1">
    <source>
        <dbReference type="SAM" id="SignalP"/>
    </source>
</evidence>
<evidence type="ECO:0008006" key="4">
    <source>
        <dbReference type="Google" id="ProtNLM"/>
    </source>
</evidence>
<name>A0A164UU46_9CRUS</name>
<keyword evidence="3" id="KW-1185">Reference proteome</keyword>
<dbReference type="EMBL" id="LRGB01001574">
    <property type="protein sequence ID" value="KZS11671.1"/>
    <property type="molecule type" value="Genomic_DNA"/>
</dbReference>
<feature type="signal peptide" evidence="1">
    <location>
        <begin position="1"/>
        <end position="26"/>
    </location>
</feature>
<evidence type="ECO:0000313" key="3">
    <source>
        <dbReference type="Proteomes" id="UP000076858"/>
    </source>
</evidence>
<gene>
    <name evidence="2" type="ORF">APZ42_023599</name>
</gene>
<dbReference type="AlphaFoldDB" id="A0A164UU46"/>
<comment type="caution">
    <text evidence="2">The sequence shown here is derived from an EMBL/GenBank/DDBJ whole genome shotgun (WGS) entry which is preliminary data.</text>
</comment>
<dbReference type="OrthoDB" id="6360110at2759"/>
<accession>A0A164UU46</accession>
<sequence length="183" mass="20035">MTFVTLRKRTTCFTFLVLLHVSIAWGGNDNYSSASLPSNISAVIQKSRVGKISTSNEAMPVMLEGGIFDDAGNLGSPQLPAEAAGTNLTSTTTSAPMDLPLFYPSSPSHQPGKHYGPHRETYHPLPARRNKDSFRRPAEFTPVKPSFLGFPPISNTRENVGLEINWAAKVGRAHRSFYDFLLA</sequence>